<name>A0A3G8W4S6_ADE12</name>
<evidence type="ECO:0000313" key="1">
    <source>
        <dbReference type="EMBL" id="AZI15443.1"/>
    </source>
</evidence>
<accession>A0A3G8W4S6</accession>
<reference evidence="1" key="1">
    <citation type="submission" date="2016-09" db="EMBL/GenBank/DDBJ databases">
        <title>A new generic human adenovirus multigene typing system reveals a high ratio of recombinant strains and possible new types in a collection of Swedish isolates.</title>
        <authorList>
            <person name="Kajan G.L."/>
            <person name="Lipiec A."/>
            <person name="Bartha D."/>
            <person name="Allard A."/>
            <person name="Arnberg N."/>
        </authorList>
    </citation>
    <scope>NUCLEOTIDE SEQUENCE [LARGE SCALE GENOMIC DNA]</scope>
    <source>
        <strain evidence="1">GyK010</strain>
    </source>
</reference>
<dbReference type="EMBL" id="KX868289">
    <property type="protein sequence ID" value="AZI15443.1"/>
    <property type="molecule type" value="Genomic_DNA"/>
</dbReference>
<protein>
    <submittedName>
        <fullName evidence="1">Control protein E4orf6/7</fullName>
    </submittedName>
</protein>
<dbReference type="Proteomes" id="UP000319239">
    <property type="component" value="Segment"/>
</dbReference>
<organism evidence="1">
    <name type="scientific">Human adenovirus A serotype 12</name>
    <name type="common">HAdV-12</name>
    <name type="synonym">Human adenovirus 12</name>
    <dbReference type="NCBI Taxonomy" id="28282"/>
    <lineage>
        <taxon>Viruses</taxon>
        <taxon>Varidnaviria</taxon>
        <taxon>Bamfordvirae</taxon>
        <taxon>Preplasmiviricota</taxon>
        <taxon>Polisuviricotina</taxon>
        <taxon>Pharingeaviricetes</taxon>
        <taxon>Rowavirales</taxon>
        <taxon>Adenoviridae</taxon>
        <taxon>Mastadenovirus</taxon>
        <taxon>Mastadenovirus adami</taxon>
        <taxon>Human mastadenovirus A</taxon>
    </lineage>
</organism>
<sequence length="125" mass="14476">MQRDRRYRYRLAPYNKYQLPPCEEQSKATLSTSENSLWPECNSLTLHNDKIMDLVLDGECRLSDCAGEGFVSITDPRFARKETVWTLTPKNLSRNIQVQLFSATKGEREVYKVKWEGGSLTTRIV</sequence>
<organismHost>
    <name type="scientific">Homo sapiens</name>
    <name type="common">Human</name>
    <dbReference type="NCBI Taxonomy" id="9606"/>
</organismHost>
<proteinExistence type="predicted"/>